<comment type="caution">
    <text evidence="2">The sequence shown here is derived from an EMBL/GenBank/DDBJ whole genome shotgun (WGS) entry which is preliminary data.</text>
</comment>
<organism evidence="2 3">
    <name type="scientific">Emticicia agri</name>
    <dbReference type="NCBI Taxonomy" id="2492393"/>
    <lineage>
        <taxon>Bacteria</taxon>
        <taxon>Pseudomonadati</taxon>
        <taxon>Bacteroidota</taxon>
        <taxon>Cytophagia</taxon>
        <taxon>Cytophagales</taxon>
        <taxon>Leadbetterellaceae</taxon>
        <taxon>Emticicia</taxon>
    </lineage>
</organism>
<protein>
    <submittedName>
        <fullName evidence="2">Nucleotidyltransferase family protein</fullName>
    </submittedName>
</protein>
<dbReference type="EMBL" id="SEWF01000003">
    <property type="protein sequence ID" value="RYU97285.1"/>
    <property type="molecule type" value="Genomic_DNA"/>
</dbReference>
<evidence type="ECO:0000313" key="3">
    <source>
        <dbReference type="Proteomes" id="UP000293162"/>
    </source>
</evidence>
<dbReference type="Gene3D" id="3.90.550.10">
    <property type="entry name" value="Spore Coat Polysaccharide Biosynthesis Protein SpsA, Chain A"/>
    <property type="match status" value="1"/>
</dbReference>
<name>A0A4Q5M4X9_9BACT</name>
<gene>
    <name evidence="2" type="ORF">EWM59_03095</name>
</gene>
<dbReference type="Proteomes" id="UP000293162">
    <property type="component" value="Unassembled WGS sequence"/>
</dbReference>
<feature type="domain" description="MobA-like NTP transferase" evidence="1">
    <location>
        <begin position="6"/>
        <end position="172"/>
    </location>
</feature>
<keyword evidence="3" id="KW-1185">Reference proteome</keyword>
<evidence type="ECO:0000313" key="2">
    <source>
        <dbReference type="EMBL" id="RYU97285.1"/>
    </source>
</evidence>
<dbReference type="Pfam" id="PF12804">
    <property type="entry name" value="NTP_transf_3"/>
    <property type="match status" value="1"/>
</dbReference>
<dbReference type="PANTHER" id="PTHR43777:SF1">
    <property type="entry name" value="MOLYBDENUM COFACTOR CYTIDYLYLTRANSFERASE"/>
    <property type="match status" value="1"/>
</dbReference>
<proteinExistence type="predicted"/>
<dbReference type="InterPro" id="IPR029044">
    <property type="entry name" value="Nucleotide-diphossugar_trans"/>
</dbReference>
<evidence type="ECO:0000259" key="1">
    <source>
        <dbReference type="Pfam" id="PF12804"/>
    </source>
</evidence>
<dbReference type="InterPro" id="IPR025877">
    <property type="entry name" value="MobA-like_NTP_Trfase"/>
</dbReference>
<sequence>MNVGIVILAAGASSRMGVPKQLLHIDGLSLIKRMTEMAMDTPCYPVVVVLGANRQLIRKELERMPITIIDNPQWENGMSSSLKMGLVGSYMTFKELEAVIFLTVDMPLVSVELIQKMIEKAEIVAEDRKESPDIVACKYNGQIGIPVLFKRKMFNQLLELKGDNGAKKVILANKEHTATIDFPEGKIDLDTMEEYRKFLSNYNQN</sequence>
<reference evidence="2 3" key="1">
    <citation type="submission" date="2019-02" db="EMBL/GenBank/DDBJ databases">
        <title>Bacterial novel species Emticicia sp. 17J42-9 isolated from soil.</title>
        <authorList>
            <person name="Jung H.-Y."/>
        </authorList>
    </citation>
    <scope>NUCLEOTIDE SEQUENCE [LARGE SCALE GENOMIC DNA]</scope>
    <source>
        <strain evidence="2 3">17J42-9</strain>
    </source>
</reference>
<dbReference type="RefSeq" id="WP_130019481.1">
    <property type="nucleotide sequence ID" value="NZ_SEWF01000003.1"/>
</dbReference>
<dbReference type="GO" id="GO:0016779">
    <property type="term" value="F:nucleotidyltransferase activity"/>
    <property type="evidence" value="ECO:0007669"/>
    <property type="project" value="UniProtKB-ARBA"/>
</dbReference>
<dbReference type="SUPFAM" id="SSF53448">
    <property type="entry name" value="Nucleotide-diphospho-sugar transferases"/>
    <property type="match status" value="1"/>
</dbReference>
<dbReference type="CDD" id="cd04182">
    <property type="entry name" value="GT_2_like_f"/>
    <property type="match status" value="1"/>
</dbReference>
<dbReference type="PANTHER" id="PTHR43777">
    <property type="entry name" value="MOLYBDENUM COFACTOR CYTIDYLYLTRANSFERASE"/>
    <property type="match status" value="1"/>
</dbReference>
<accession>A0A4Q5M4X9</accession>
<keyword evidence="2" id="KW-0808">Transferase</keyword>
<dbReference type="OrthoDB" id="9779263at2"/>
<dbReference type="AlphaFoldDB" id="A0A4Q5M4X9"/>